<feature type="region of interest" description="Disordered" evidence="1">
    <location>
        <begin position="796"/>
        <end position="838"/>
    </location>
</feature>
<feature type="region of interest" description="Disordered" evidence="1">
    <location>
        <begin position="1"/>
        <end position="20"/>
    </location>
</feature>
<evidence type="ECO:0000256" key="1">
    <source>
        <dbReference type="SAM" id="MobiDB-lite"/>
    </source>
</evidence>
<comment type="caution">
    <text evidence="2">The sequence shown here is derived from an EMBL/GenBank/DDBJ whole genome shotgun (WGS) entry which is preliminary data.</text>
</comment>
<dbReference type="PANTHER" id="PTHR33488">
    <property type="entry name" value="ZGC:162509"/>
    <property type="match status" value="1"/>
</dbReference>
<evidence type="ECO:0000313" key="3">
    <source>
        <dbReference type="Proteomes" id="UP000774617"/>
    </source>
</evidence>
<dbReference type="PANTHER" id="PTHR33488:SF2">
    <property type="entry name" value="EARLY ENDOSOME ANTIGEN 1-LIKE"/>
    <property type="match status" value="1"/>
</dbReference>
<dbReference type="EMBL" id="JAGTJR010000007">
    <property type="protein sequence ID" value="KAH7057119.1"/>
    <property type="molecule type" value="Genomic_DNA"/>
</dbReference>
<feature type="compositionally biased region" description="Polar residues" evidence="1">
    <location>
        <begin position="1"/>
        <end position="14"/>
    </location>
</feature>
<evidence type="ECO:0000313" key="2">
    <source>
        <dbReference type="EMBL" id="KAH7057119.1"/>
    </source>
</evidence>
<proteinExistence type="predicted"/>
<organism evidence="2 3">
    <name type="scientific">Macrophomina phaseolina</name>
    <dbReference type="NCBI Taxonomy" id="35725"/>
    <lineage>
        <taxon>Eukaryota</taxon>
        <taxon>Fungi</taxon>
        <taxon>Dikarya</taxon>
        <taxon>Ascomycota</taxon>
        <taxon>Pezizomycotina</taxon>
        <taxon>Dothideomycetes</taxon>
        <taxon>Dothideomycetes incertae sedis</taxon>
        <taxon>Botryosphaeriales</taxon>
        <taxon>Botryosphaeriaceae</taxon>
        <taxon>Macrophomina</taxon>
    </lineage>
</organism>
<dbReference type="Proteomes" id="UP000774617">
    <property type="component" value="Unassembled WGS sequence"/>
</dbReference>
<feature type="region of interest" description="Disordered" evidence="1">
    <location>
        <begin position="479"/>
        <end position="498"/>
    </location>
</feature>
<keyword evidence="3" id="KW-1185">Reference proteome</keyword>
<reference evidence="2 3" key="1">
    <citation type="journal article" date="2021" name="Nat. Commun.">
        <title>Genetic determinants of endophytism in the Arabidopsis root mycobiome.</title>
        <authorList>
            <person name="Mesny F."/>
            <person name="Miyauchi S."/>
            <person name="Thiergart T."/>
            <person name="Pickel B."/>
            <person name="Atanasova L."/>
            <person name="Karlsson M."/>
            <person name="Huettel B."/>
            <person name="Barry K.W."/>
            <person name="Haridas S."/>
            <person name="Chen C."/>
            <person name="Bauer D."/>
            <person name="Andreopoulos W."/>
            <person name="Pangilinan J."/>
            <person name="LaButti K."/>
            <person name="Riley R."/>
            <person name="Lipzen A."/>
            <person name="Clum A."/>
            <person name="Drula E."/>
            <person name="Henrissat B."/>
            <person name="Kohler A."/>
            <person name="Grigoriev I.V."/>
            <person name="Martin F.M."/>
            <person name="Hacquard S."/>
        </authorList>
    </citation>
    <scope>NUCLEOTIDE SEQUENCE [LARGE SCALE GENOMIC DNA]</scope>
    <source>
        <strain evidence="2 3">MPI-SDFR-AT-0080</strain>
    </source>
</reference>
<accession>A0ABQ8GLL6</accession>
<feature type="compositionally biased region" description="Polar residues" evidence="1">
    <location>
        <begin position="804"/>
        <end position="820"/>
    </location>
</feature>
<name>A0ABQ8GLL6_9PEZI</name>
<protein>
    <submittedName>
        <fullName evidence="2">Uncharacterized protein</fullName>
    </submittedName>
</protein>
<sequence>MSETQHPTPTSSDHAPNEKMATDIEKYERLRRLEAARTGAQFSQEISDSLIRSHDWGTLLSAAPLALGFVGSCQVVASSPVASGLKLKKPAGGFTHLRGARYESLQANLVFLADTGRKTFLETETRMDRLVMHSKYLFSETGATVTVPTDIVKVNRIVDALHDDANAKQTLPGCMSALQSTVGECEGHLQAIEASFEHWLDIAQELSQVATESEQDTINESHENQQNLQSQELRRTYAEKETQRREDAVKEAQRRMTLAEEAFKQASKNIPSAWDALGLAVVDGLSQSVFTIGSALVTAISPTKYVALGHSVLGALKAGIMGEKHDHTQYYHPKSVTDCPNNDDPALVHLDNIQSYLSLLSAITKDGMPSISQQNGTAPNDSPGTIRTFFLIIDQELPKDAAPGTFSYDGKQIIHAALEILDELITATAAQKELSSTPTAPLPRASWHRRIASLQARTASLIARKDSMAGLAAGAHAPRLQNNHNHNHHRASNAGPTNPSILRTQLDRASAAYASTAAALSAQRTAHDAAVARLHHNLSLINSIRASIGTLQASSLTLDAIIRILRASIAALAGLKAQITHLLRFFQGIAGMVEFAARGPCRDLLSTLSSATLQDGETTAAASLAGVTYPDFQKQLLLNTALMIRGYFGVVHEIARLYVRISREYIVPGVDLVDGLGLSQSQQGGGDDVTHQRTRQLQEYQRGAVHAIRALAEEKQRALLGRTEERVARVREAVGQLSIPLEEAEKQQRRLFEEVVAEREEAAAREAEEEWDFVDATARLLPGGLSPKDGNREMIEADEHRRSQQPQLSSSVDSISYTTNEKPERILSANEPMNNHFA</sequence>
<feature type="region of interest" description="Disordered" evidence="1">
    <location>
        <begin position="211"/>
        <end position="230"/>
    </location>
</feature>
<gene>
    <name evidence="2" type="ORF">B0J12DRAFT_774786</name>
</gene>